<feature type="compositionally biased region" description="Basic and acidic residues" evidence="1">
    <location>
        <begin position="101"/>
        <end position="112"/>
    </location>
</feature>
<name>A0ABR4CKD6_9HELO</name>
<organism evidence="2 3">
    <name type="scientific">Oculimacula yallundae</name>
    <dbReference type="NCBI Taxonomy" id="86028"/>
    <lineage>
        <taxon>Eukaryota</taxon>
        <taxon>Fungi</taxon>
        <taxon>Dikarya</taxon>
        <taxon>Ascomycota</taxon>
        <taxon>Pezizomycotina</taxon>
        <taxon>Leotiomycetes</taxon>
        <taxon>Helotiales</taxon>
        <taxon>Ploettnerulaceae</taxon>
        <taxon>Oculimacula</taxon>
    </lineage>
</organism>
<reference evidence="2 3" key="1">
    <citation type="journal article" date="2024" name="Commun. Biol.">
        <title>Comparative genomic analysis of thermophilic fungi reveals convergent evolutionary adaptations and gene losses.</title>
        <authorList>
            <person name="Steindorff A.S."/>
            <person name="Aguilar-Pontes M.V."/>
            <person name="Robinson A.J."/>
            <person name="Andreopoulos B."/>
            <person name="LaButti K."/>
            <person name="Kuo A."/>
            <person name="Mondo S."/>
            <person name="Riley R."/>
            <person name="Otillar R."/>
            <person name="Haridas S."/>
            <person name="Lipzen A."/>
            <person name="Grimwood J."/>
            <person name="Schmutz J."/>
            <person name="Clum A."/>
            <person name="Reid I.D."/>
            <person name="Moisan M.C."/>
            <person name="Butler G."/>
            <person name="Nguyen T.T.M."/>
            <person name="Dewar K."/>
            <person name="Conant G."/>
            <person name="Drula E."/>
            <person name="Henrissat B."/>
            <person name="Hansel C."/>
            <person name="Singer S."/>
            <person name="Hutchinson M.I."/>
            <person name="de Vries R.P."/>
            <person name="Natvig D.O."/>
            <person name="Powell A.J."/>
            <person name="Tsang A."/>
            <person name="Grigoriev I.V."/>
        </authorList>
    </citation>
    <scope>NUCLEOTIDE SEQUENCE [LARGE SCALE GENOMIC DNA]</scope>
    <source>
        <strain evidence="2 3">CBS 494.80</strain>
    </source>
</reference>
<protein>
    <submittedName>
        <fullName evidence="2">Uncharacterized protein</fullName>
    </submittedName>
</protein>
<evidence type="ECO:0000313" key="3">
    <source>
        <dbReference type="Proteomes" id="UP001595075"/>
    </source>
</evidence>
<sequence>MSDSDSDSAAMAAAMGFSSFGGKPATKKRKFNATTDAFVEGEELEKIDRGGKKGGGSGGNQVPLGKMRVFGTGGRKDDGTDGYNGREGTEMEMGVLGGDVRGGEMEREREMSTGESESEGPQYIDTSRTPPADEDDGPRYIDTSEPAPVARSTQTQHELSYPPTNEHAPIVAEEENPVSEAEAMEMQRRIDSLLQSIGSAPPLPSNAVGVDDLPYGSSSSKASNVRSHQIPAPSSLPNRPAGGVFSSSRGGGGNSGKGAKNEKWWVDYYDPAFNRNPWEELEKERGLGSVGTWLEMPKGQGRGGQRA</sequence>
<feature type="region of interest" description="Disordered" evidence="1">
    <location>
        <begin position="284"/>
        <end position="307"/>
    </location>
</feature>
<feature type="compositionally biased region" description="Polar residues" evidence="1">
    <location>
        <begin position="216"/>
        <end position="227"/>
    </location>
</feature>
<comment type="caution">
    <text evidence="2">The sequence shown here is derived from an EMBL/GenBank/DDBJ whole genome shotgun (WGS) entry which is preliminary data.</text>
</comment>
<gene>
    <name evidence="2" type="ORF">VTL71DRAFT_14642</name>
</gene>
<dbReference type="EMBL" id="JAZHXI010000007">
    <property type="protein sequence ID" value="KAL2069962.1"/>
    <property type="molecule type" value="Genomic_DNA"/>
</dbReference>
<feature type="region of interest" description="Disordered" evidence="1">
    <location>
        <begin position="42"/>
        <end position="261"/>
    </location>
</feature>
<dbReference type="Proteomes" id="UP001595075">
    <property type="component" value="Unassembled WGS sequence"/>
</dbReference>
<evidence type="ECO:0000256" key="1">
    <source>
        <dbReference type="SAM" id="MobiDB-lite"/>
    </source>
</evidence>
<proteinExistence type="predicted"/>
<evidence type="ECO:0000313" key="2">
    <source>
        <dbReference type="EMBL" id="KAL2069962.1"/>
    </source>
</evidence>
<keyword evidence="3" id="KW-1185">Reference proteome</keyword>
<accession>A0ABR4CKD6</accession>